<feature type="transmembrane region" description="Helical" evidence="1">
    <location>
        <begin position="362"/>
        <end position="382"/>
    </location>
</feature>
<evidence type="ECO:0000259" key="2">
    <source>
        <dbReference type="Pfam" id="PF01757"/>
    </source>
</evidence>
<dbReference type="PANTHER" id="PTHR23028">
    <property type="entry name" value="ACETYLTRANSFERASE"/>
    <property type="match status" value="1"/>
</dbReference>
<keyword evidence="1" id="KW-0472">Membrane</keyword>
<evidence type="ECO:0000256" key="1">
    <source>
        <dbReference type="SAM" id="Phobius"/>
    </source>
</evidence>
<comment type="caution">
    <text evidence="3">The sequence shown here is derived from an EMBL/GenBank/DDBJ whole genome shotgun (WGS) entry which is preliminary data.</text>
</comment>
<sequence length="418" mass="46271">MAITSPAFYFVLIGLLIGVATLLSRGTRQDAKKLNVPLESLRGLLAVSVLSCHALVSYFSFKTGKWDPPPSAFFSYAGTESVEMFFFMSAFLFWSKCLANNGVGGYGSFLLKRLRRLAPAYYVSALLIVLVVLVRTHFRILISPLTFLGQLLMWLVFIPTPTMNGLKDVPNINASVTWTLFLEILFYLMLPVLYRIFKGYRILIGVGAALAIYAALALRGVRMSSDPHTTSPVALGVLFLDLLFGFGFGLGLLLAFVFKTCPPEWLAVLRQRRWTPIALLCLAAPMLLKVKYYDAPQFLFVIVFFAFVAAGNDFFGFLSLRGVFLLGTVSYSFYLTHGIVLYVLSHGLDHWVPIVSLSPLRYWGLIGVVGIATTCLATLLYHNVEVKFMHQRSALAHAVTKDETAQEAVVVAQESAAT</sequence>
<feature type="transmembrane region" description="Helical" evidence="1">
    <location>
        <begin position="7"/>
        <end position="23"/>
    </location>
</feature>
<feature type="transmembrane region" description="Helical" evidence="1">
    <location>
        <begin position="114"/>
        <end position="134"/>
    </location>
</feature>
<dbReference type="AlphaFoldDB" id="A0A7W7ZT43"/>
<dbReference type="RefSeq" id="WP_184258544.1">
    <property type="nucleotide sequence ID" value="NZ_JACHIO010000018.1"/>
</dbReference>
<keyword evidence="1" id="KW-1133">Transmembrane helix</keyword>
<feature type="transmembrane region" description="Helical" evidence="1">
    <location>
        <begin position="322"/>
        <end position="342"/>
    </location>
</feature>
<protein>
    <submittedName>
        <fullName evidence="3">Peptidoglycan/LPS O-acetylase OafA/YrhL</fullName>
    </submittedName>
</protein>
<feature type="transmembrane region" description="Helical" evidence="1">
    <location>
        <begin position="73"/>
        <end position="94"/>
    </location>
</feature>
<proteinExistence type="predicted"/>
<organism evidence="3 4">
    <name type="scientific">Granulicella mallensis</name>
    <dbReference type="NCBI Taxonomy" id="940614"/>
    <lineage>
        <taxon>Bacteria</taxon>
        <taxon>Pseudomonadati</taxon>
        <taxon>Acidobacteriota</taxon>
        <taxon>Terriglobia</taxon>
        <taxon>Terriglobales</taxon>
        <taxon>Acidobacteriaceae</taxon>
        <taxon>Granulicella</taxon>
    </lineage>
</organism>
<dbReference type="GO" id="GO:0000271">
    <property type="term" value="P:polysaccharide biosynthetic process"/>
    <property type="evidence" value="ECO:0007669"/>
    <property type="project" value="TreeGrafter"/>
</dbReference>
<feature type="transmembrane region" description="Helical" evidence="1">
    <location>
        <begin position="202"/>
        <end position="221"/>
    </location>
</feature>
<dbReference type="EMBL" id="JACHIO010000018">
    <property type="protein sequence ID" value="MBB5065664.1"/>
    <property type="molecule type" value="Genomic_DNA"/>
</dbReference>
<feature type="domain" description="Acyltransferase 3" evidence="2">
    <location>
        <begin position="38"/>
        <end position="381"/>
    </location>
</feature>
<keyword evidence="1" id="KW-0812">Transmembrane</keyword>
<dbReference type="InterPro" id="IPR050879">
    <property type="entry name" value="Acyltransferase_3"/>
</dbReference>
<feature type="transmembrane region" description="Helical" evidence="1">
    <location>
        <begin position="172"/>
        <end position="190"/>
    </location>
</feature>
<dbReference type="InterPro" id="IPR002656">
    <property type="entry name" value="Acyl_transf_3_dom"/>
</dbReference>
<name>A0A7W7ZT43_9BACT</name>
<evidence type="ECO:0000313" key="4">
    <source>
        <dbReference type="Proteomes" id="UP000584867"/>
    </source>
</evidence>
<reference evidence="3 4" key="1">
    <citation type="submission" date="2020-08" db="EMBL/GenBank/DDBJ databases">
        <title>Genomic Encyclopedia of Type Strains, Phase IV (KMG-V): Genome sequencing to study the core and pangenomes of soil and plant-associated prokaryotes.</title>
        <authorList>
            <person name="Whitman W."/>
        </authorList>
    </citation>
    <scope>NUCLEOTIDE SEQUENCE [LARGE SCALE GENOMIC DNA]</scope>
    <source>
        <strain evidence="3 4">X5P3</strain>
    </source>
</reference>
<dbReference type="Proteomes" id="UP000584867">
    <property type="component" value="Unassembled WGS sequence"/>
</dbReference>
<accession>A0A7W7ZT43</accession>
<gene>
    <name evidence="3" type="ORF">HDF15_004033</name>
</gene>
<feature type="transmembrane region" description="Helical" evidence="1">
    <location>
        <begin position="233"/>
        <end position="258"/>
    </location>
</feature>
<feature type="transmembrane region" description="Helical" evidence="1">
    <location>
        <begin position="274"/>
        <end position="292"/>
    </location>
</feature>
<dbReference type="Pfam" id="PF01757">
    <property type="entry name" value="Acyl_transf_3"/>
    <property type="match status" value="1"/>
</dbReference>
<feature type="transmembrane region" description="Helical" evidence="1">
    <location>
        <begin position="141"/>
        <end position="160"/>
    </location>
</feature>
<evidence type="ECO:0000313" key="3">
    <source>
        <dbReference type="EMBL" id="MBB5065664.1"/>
    </source>
</evidence>
<dbReference type="GO" id="GO:0016020">
    <property type="term" value="C:membrane"/>
    <property type="evidence" value="ECO:0007669"/>
    <property type="project" value="TreeGrafter"/>
</dbReference>
<feature type="transmembrane region" description="Helical" evidence="1">
    <location>
        <begin position="43"/>
        <end position="61"/>
    </location>
</feature>
<dbReference type="GO" id="GO:0016747">
    <property type="term" value="F:acyltransferase activity, transferring groups other than amino-acyl groups"/>
    <property type="evidence" value="ECO:0007669"/>
    <property type="project" value="InterPro"/>
</dbReference>
<feature type="transmembrane region" description="Helical" evidence="1">
    <location>
        <begin position="298"/>
        <end position="315"/>
    </location>
</feature>
<dbReference type="PANTHER" id="PTHR23028:SF131">
    <property type="entry name" value="BLR2367 PROTEIN"/>
    <property type="match status" value="1"/>
</dbReference>